<proteinExistence type="predicted"/>
<dbReference type="SMART" id="SM00257">
    <property type="entry name" value="LysM"/>
    <property type="match status" value="2"/>
</dbReference>
<sequence length="751" mass="78354">MAFYLLFASLLAVLVTISHLVTADPCNPLLGSCMPIPGLPSNSYSIDFTQQTETTGDWILADHATVTYGAPNGANFTFGKRKDAPYKWTRFYVLFGRIEVVLKAAPGAGIITGAVMMSDDLDEIDWEWSGNNFAQNKGQVQTNFFGKGIAGNYGRGTAPPVDSPQDQFHSYALDWTPESLTWSIDGKNVRTLNNNHETSGEWQYPQTPSRLHLGLWCSGDPETNSGGTVGWGGGLTDFSKLPYSAFVKSVKITTPNPCSSWKYPNRFDGIYKSVQCTNETISLPCTYTVVAGDDGYKIAKNLTLNFDTLKVGNPGVDWDKLLLGQVLKVPGGVCSTSSTTSFTSSTSMSLPNSLITSSSATFSSSSSSNPYMGSSSTTSASLSSTNSYTSSSPASSQSSLATSPTFMRTSSNSTPSISSTHTSSSSLSKTTTFSSTSSSFSMTPSSQSTTSSSKAPTTTSSASTSTSAGASMNATATSSAQASTSSQYKVTAGDYGYAIAQKLGCSFDALKMANPGLDWDKLNIGQTLNVPSTSRSTSTSVVSSTKSGSSSTSRSPTSTIGSTSGSSSLSSSGSGSSSRSSSSSQGFASSSDQASTTTRGAGTGSTTTSSTASPSSSPSSAPSTTSGTFAYGSSTTSQANIVQPTVAPNATTTTLKCNEDNCMRNVLDNRYLGSSSGYAFCTNYLNTTSTTPLVIPTYYSGCQGNASRVSSACRCLITNYVNASGIVTKIATSGAASSRKRSILRWERPRW</sequence>
<feature type="region of interest" description="Disordered" evidence="1">
    <location>
        <begin position="382"/>
        <end position="469"/>
    </location>
</feature>
<dbReference type="EMBL" id="JAVRRD010000002">
    <property type="protein sequence ID" value="KAK5063193.1"/>
    <property type="molecule type" value="Genomic_DNA"/>
</dbReference>
<dbReference type="Proteomes" id="UP001358417">
    <property type="component" value="Unassembled WGS sequence"/>
</dbReference>
<dbReference type="GO" id="GO:0005975">
    <property type="term" value="P:carbohydrate metabolic process"/>
    <property type="evidence" value="ECO:0007669"/>
    <property type="project" value="InterPro"/>
</dbReference>
<dbReference type="InterPro" id="IPR000757">
    <property type="entry name" value="Beta-glucanase-like"/>
</dbReference>
<dbReference type="Gene3D" id="2.60.120.200">
    <property type="match status" value="1"/>
</dbReference>
<evidence type="ECO:0000259" key="3">
    <source>
        <dbReference type="PROSITE" id="PS51762"/>
    </source>
</evidence>
<feature type="compositionally biased region" description="Low complexity" evidence="1">
    <location>
        <begin position="532"/>
        <end position="628"/>
    </location>
</feature>
<dbReference type="RefSeq" id="XP_064711465.1">
    <property type="nucleotide sequence ID" value="XM_064848841.1"/>
</dbReference>
<evidence type="ECO:0000256" key="2">
    <source>
        <dbReference type="SAM" id="SignalP"/>
    </source>
</evidence>
<organism evidence="5 6">
    <name type="scientific">Exophiala bonariae</name>
    <dbReference type="NCBI Taxonomy" id="1690606"/>
    <lineage>
        <taxon>Eukaryota</taxon>
        <taxon>Fungi</taxon>
        <taxon>Dikarya</taxon>
        <taxon>Ascomycota</taxon>
        <taxon>Pezizomycotina</taxon>
        <taxon>Eurotiomycetes</taxon>
        <taxon>Chaetothyriomycetidae</taxon>
        <taxon>Chaetothyriales</taxon>
        <taxon>Herpotrichiellaceae</taxon>
        <taxon>Exophiala</taxon>
    </lineage>
</organism>
<dbReference type="InterPro" id="IPR036779">
    <property type="entry name" value="LysM_dom_sf"/>
</dbReference>
<protein>
    <recommendedName>
        <fullName evidence="7">GH16 domain-containing protein</fullName>
    </recommendedName>
</protein>
<dbReference type="AlphaFoldDB" id="A0AAV9NQ99"/>
<evidence type="ECO:0000256" key="1">
    <source>
        <dbReference type="SAM" id="MobiDB-lite"/>
    </source>
</evidence>
<dbReference type="Gene3D" id="3.10.350.10">
    <property type="entry name" value="LysM domain"/>
    <property type="match status" value="2"/>
</dbReference>
<evidence type="ECO:0000259" key="4">
    <source>
        <dbReference type="PROSITE" id="PS51782"/>
    </source>
</evidence>
<feature type="region of interest" description="Disordered" evidence="1">
    <location>
        <begin position="528"/>
        <end position="629"/>
    </location>
</feature>
<evidence type="ECO:0008006" key="7">
    <source>
        <dbReference type="Google" id="ProtNLM"/>
    </source>
</evidence>
<dbReference type="InterPro" id="IPR050546">
    <property type="entry name" value="Glycosyl_Hydrlase_16"/>
</dbReference>
<dbReference type="InterPro" id="IPR018392">
    <property type="entry name" value="LysM"/>
</dbReference>
<name>A0AAV9NQ99_9EURO</name>
<evidence type="ECO:0000313" key="5">
    <source>
        <dbReference type="EMBL" id="KAK5063193.1"/>
    </source>
</evidence>
<feature type="domain" description="LysM" evidence="4">
    <location>
        <begin position="486"/>
        <end position="530"/>
    </location>
</feature>
<feature type="signal peptide" evidence="2">
    <location>
        <begin position="1"/>
        <end position="23"/>
    </location>
</feature>
<dbReference type="CDD" id="cd00118">
    <property type="entry name" value="LysM"/>
    <property type="match status" value="2"/>
</dbReference>
<dbReference type="SUPFAM" id="SSF54106">
    <property type="entry name" value="LysM domain"/>
    <property type="match status" value="2"/>
</dbReference>
<keyword evidence="6" id="KW-1185">Reference proteome</keyword>
<dbReference type="Pfam" id="PF01476">
    <property type="entry name" value="LysM"/>
    <property type="match status" value="2"/>
</dbReference>
<dbReference type="GO" id="GO:0009277">
    <property type="term" value="C:fungal-type cell wall"/>
    <property type="evidence" value="ECO:0007669"/>
    <property type="project" value="TreeGrafter"/>
</dbReference>
<dbReference type="GeneID" id="89973448"/>
<gene>
    <name evidence="5" type="ORF">LTR84_005270</name>
</gene>
<keyword evidence="2" id="KW-0732">Signal</keyword>
<evidence type="ECO:0000313" key="6">
    <source>
        <dbReference type="Proteomes" id="UP001358417"/>
    </source>
</evidence>
<dbReference type="SUPFAM" id="SSF49899">
    <property type="entry name" value="Concanavalin A-like lectins/glucanases"/>
    <property type="match status" value="1"/>
</dbReference>
<dbReference type="InterPro" id="IPR013320">
    <property type="entry name" value="ConA-like_dom_sf"/>
</dbReference>
<comment type="caution">
    <text evidence="5">The sequence shown here is derived from an EMBL/GenBank/DDBJ whole genome shotgun (WGS) entry which is preliminary data.</text>
</comment>
<feature type="chain" id="PRO_5043440690" description="GH16 domain-containing protein" evidence="2">
    <location>
        <begin position="24"/>
        <end position="751"/>
    </location>
</feature>
<dbReference type="PROSITE" id="PS51782">
    <property type="entry name" value="LYSM"/>
    <property type="match status" value="2"/>
</dbReference>
<dbReference type="GO" id="GO:0031505">
    <property type="term" value="P:fungal-type cell wall organization"/>
    <property type="evidence" value="ECO:0007669"/>
    <property type="project" value="TreeGrafter"/>
</dbReference>
<reference evidence="5 6" key="1">
    <citation type="submission" date="2023-08" db="EMBL/GenBank/DDBJ databases">
        <title>Black Yeasts Isolated from many extreme environments.</title>
        <authorList>
            <person name="Coleine C."/>
            <person name="Stajich J.E."/>
            <person name="Selbmann L."/>
        </authorList>
    </citation>
    <scope>NUCLEOTIDE SEQUENCE [LARGE SCALE GENOMIC DNA]</scope>
    <source>
        <strain evidence="5 6">CCFEE 5792</strain>
    </source>
</reference>
<feature type="domain" description="GH16" evidence="3">
    <location>
        <begin position="29"/>
        <end position="240"/>
    </location>
</feature>
<dbReference type="PANTHER" id="PTHR10963:SF68">
    <property type="entry name" value="GLYCOSIDASE CRH1-RELATED"/>
    <property type="match status" value="1"/>
</dbReference>
<dbReference type="GO" id="GO:0004553">
    <property type="term" value="F:hydrolase activity, hydrolyzing O-glycosyl compounds"/>
    <property type="evidence" value="ECO:0007669"/>
    <property type="project" value="InterPro"/>
</dbReference>
<dbReference type="PANTHER" id="PTHR10963">
    <property type="entry name" value="GLYCOSYL HYDROLASE-RELATED"/>
    <property type="match status" value="1"/>
</dbReference>
<dbReference type="PROSITE" id="PS51762">
    <property type="entry name" value="GH16_2"/>
    <property type="match status" value="1"/>
</dbReference>
<dbReference type="Pfam" id="PF00722">
    <property type="entry name" value="Glyco_hydro_16"/>
    <property type="match status" value="1"/>
</dbReference>
<feature type="domain" description="LysM" evidence="4">
    <location>
        <begin position="285"/>
        <end position="329"/>
    </location>
</feature>
<accession>A0AAV9NQ99</accession>
<dbReference type="GO" id="GO:0016757">
    <property type="term" value="F:glycosyltransferase activity"/>
    <property type="evidence" value="ECO:0007669"/>
    <property type="project" value="TreeGrafter"/>
</dbReference>